<dbReference type="Pfam" id="PF04082">
    <property type="entry name" value="Fungal_trans"/>
    <property type="match status" value="1"/>
</dbReference>
<dbReference type="GO" id="GO:0003677">
    <property type="term" value="F:DNA binding"/>
    <property type="evidence" value="ECO:0007669"/>
    <property type="project" value="InterPro"/>
</dbReference>
<evidence type="ECO:0000313" key="5">
    <source>
        <dbReference type="Proteomes" id="UP000016935"/>
    </source>
</evidence>
<dbReference type="eggNOG" id="ENOG502RZ6G">
    <property type="taxonomic scope" value="Eukaryota"/>
</dbReference>
<dbReference type="PANTHER" id="PTHR47654">
    <property type="entry name" value="ZN(II)2CYS6 TRANSCRIPTION FACTOR (EUROFUNG)-RELATED"/>
    <property type="match status" value="1"/>
</dbReference>
<dbReference type="GeneID" id="19401356"/>
<feature type="region of interest" description="Disordered" evidence="2">
    <location>
        <begin position="143"/>
        <end position="162"/>
    </location>
</feature>
<dbReference type="EMBL" id="KB908482">
    <property type="protein sequence ID" value="EOA90690.1"/>
    <property type="molecule type" value="Genomic_DNA"/>
</dbReference>
<name>R0J169_EXST2</name>
<gene>
    <name evidence="4" type="ORF">SETTUDRAFT_174863</name>
</gene>
<dbReference type="CDD" id="cd12148">
    <property type="entry name" value="fungal_TF_MHR"/>
    <property type="match status" value="1"/>
</dbReference>
<feature type="compositionally biased region" description="Polar residues" evidence="2">
    <location>
        <begin position="152"/>
        <end position="162"/>
    </location>
</feature>
<keyword evidence="5" id="KW-1185">Reference proteome</keyword>
<accession>R0J169</accession>
<reference evidence="4 5" key="2">
    <citation type="journal article" date="2013" name="PLoS Genet.">
        <title>Comparative genome structure, secondary metabolite, and effector coding capacity across Cochliobolus pathogens.</title>
        <authorList>
            <person name="Condon B.J."/>
            <person name="Leng Y."/>
            <person name="Wu D."/>
            <person name="Bushley K.E."/>
            <person name="Ohm R.A."/>
            <person name="Otillar R."/>
            <person name="Martin J."/>
            <person name="Schackwitz W."/>
            <person name="Grimwood J."/>
            <person name="MohdZainudin N."/>
            <person name="Xue C."/>
            <person name="Wang R."/>
            <person name="Manning V.A."/>
            <person name="Dhillon B."/>
            <person name="Tu Z.J."/>
            <person name="Steffenson B.J."/>
            <person name="Salamov A."/>
            <person name="Sun H."/>
            <person name="Lowry S."/>
            <person name="LaButti K."/>
            <person name="Han J."/>
            <person name="Copeland A."/>
            <person name="Lindquist E."/>
            <person name="Barry K."/>
            <person name="Schmutz J."/>
            <person name="Baker S.E."/>
            <person name="Ciuffetti L.M."/>
            <person name="Grigoriev I.V."/>
            <person name="Zhong S."/>
            <person name="Turgeon B.G."/>
        </authorList>
    </citation>
    <scope>NUCLEOTIDE SEQUENCE [LARGE SCALE GENOMIC DNA]</scope>
    <source>
        <strain evidence="5">28A</strain>
    </source>
</reference>
<dbReference type="Proteomes" id="UP000016935">
    <property type="component" value="Unassembled WGS sequence"/>
</dbReference>
<dbReference type="RefSeq" id="XP_008021472.1">
    <property type="nucleotide sequence ID" value="XM_008023281.1"/>
</dbReference>
<dbReference type="AlphaFoldDB" id="R0J169"/>
<sequence length="790" mass="87975">MGKHWPSSTAETAGPRVRARLAIRSVAVPRQTHVRWTSILSSNNFSLRSVGRYLELWLQPLRTTLPKHPTAPIRPLSRKSLSHAYKESRLHRTALRIDVECLGRVLDVTQHCQQLAGLLREIRDRASVEESNRINDLLEEIGEDLSEPRLTPTPSNSDVDAQSAQGVVELDSIDYLEHLETEALDLLDEDLHTKDEARSTGFVGKSSEVQWLRAVALAQAERADGTWDSSGPSRRGSYARSSEPISSFSFWANSDDVNVNFYVDPHELPQADLAEHLVQCYMLKVHDSFPILPRKEFTDQTRVYFASLRNGNAPRLNPKWQIILNLVFAIGANYVHLNEGWSADGHATYQARARAFGLSEAAVACHPDVPQIQSLGLLGFYWLSIGQVNRAWSIVGIALRSAYALGLHVRNEDPSANSTKRESLVQIWWSLYSLERTLSIITGRPSIVVDSYCSVPLPMTNPEQRMPEETTAAFANVGKATGSHSAAFPVSSNVTTNSPLTPMGFGTIKINQGSYFRAVVQLSIITQNILTSLYSAGTMIRSPSDVQQDTTLLSQRLEQWVSSLPLKLRPYGDGREAGEAFSRERMLLKFQFCSARILLTRPCLAARRQPWKEPHDASFSRNMADACIEAAKGIVASLPDDFSSRIHQDLPWWCLVHHMMQAISVFLLGLSYPMSTSCDAATMIQHVKKTIGWLQRMQGPVAARAHRIALKCFEGLARQYAVDVSELWERKETQAVRTSDADHGLSIPVAQPSMAISEASTYGTYSATAGATHHPHSEVPGFHKDYFMPE</sequence>
<proteinExistence type="predicted"/>
<evidence type="ECO:0000256" key="2">
    <source>
        <dbReference type="SAM" id="MobiDB-lite"/>
    </source>
</evidence>
<dbReference type="SMART" id="SM00906">
    <property type="entry name" value="Fungal_trans"/>
    <property type="match status" value="1"/>
</dbReference>
<dbReference type="HOGENOM" id="CLU_011910_2_0_1"/>
<feature type="domain" description="Xylanolytic transcriptional activator regulatory" evidence="3">
    <location>
        <begin position="391"/>
        <end position="464"/>
    </location>
</feature>
<dbReference type="GO" id="GO:0008270">
    <property type="term" value="F:zinc ion binding"/>
    <property type="evidence" value="ECO:0007669"/>
    <property type="project" value="InterPro"/>
</dbReference>
<protein>
    <recommendedName>
        <fullName evidence="3">Xylanolytic transcriptional activator regulatory domain-containing protein</fullName>
    </recommendedName>
</protein>
<keyword evidence="1" id="KW-0539">Nucleus</keyword>
<dbReference type="OrthoDB" id="5296287at2759"/>
<evidence type="ECO:0000256" key="1">
    <source>
        <dbReference type="ARBA" id="ARBA00023242"/>
    </source>
</evidence>
<organism evidence="4 5">
    <name type="scientific">Exserohilum turcicum (strain 28A)</name>
    <name type="common">Northern leaf blight fungus</name>
    <name type="synonym">Setosphaeria turcica</name>
    <dbReference type="NCBI Taxonomy" id="671987"/>
    <lineage>
        <taxon>Eukaryota</taxon>
        <taxon>Fungi</taxon>
        <taxon>Dikarya</taxon>
        <taxon>Ascomycota</taxon>
        <taxon>Pezizomycotina</taxon>
        <taxon>Dothideomycetes</taxon>
        <taxon>Pleosporomycetidae</taxon>
        <taxon>Pleosporales</taxon>
        <taxon>Pleosporineae</taxon>
        <taxon>Pleosporaceae</taxon>
        <taxon>Exserohilum</taxon>
    </lineage>
</organism>
<dbReference type="InterPro" id="IPR053230">
    <property type="entry name" value="Trans_reg_galc"/>
</dbReference>
<evidence type="ECO:0000259" key="3">
    <source>
        <dbReference type="SMART" id="SM00906"/>
    </source>
</evidence>
<dbReference type="PANTHER" id="PTHR47654:SF5">
    <property type="entry name" value="TRANSCRIPTION FACTOR DOMAIN-CONTAINING PROTEIN"/>
    <property type="match status" value="1"/>
</dbReference>
<dbReference type="InterPro" id="IPR007219">
    <property type="entry name" value="XnlR_reg_dom"/>
</dbReference>
<evidence type="ECO:0000313" key="4">
    <source>
        <dbReference type="EMBL" id="EOA90690.1"/>
    </source>
</evidence>
<dbReference type="GO" id="GO:0006351">
    <property type="term" value="P:DNA-templated transcription"/>
    <property type="evidence" value="ECO:0007669"/>
    <property type="project" value="InterPro"/>
</dbReference>
<reference evidence="4 5" key="1">
    <citation type="journal article" date="2012" name="PLoS Pathog.">
        <title>Diverse lifestyles and strategies of plant pathogenesis encoded in the genomes of eighteen Dothideomycetes fungi.</title>
        <authorList>
            <person name="Ohm R.A."/>
            <person name="Feau N."/>
            <person name="Henrissat B."/>
            <person name="Schoch C.L."/>
            <person name="Horwitz B.A."/>
            <person name="Barry K.W."/>
            <person name="Condon B.J."/>
            <person name="Copeland A.C."/>
            <person name="Dhillon B."/>
            <person name="Glaser F."/>
            <person name="Hesse C.N."/>
            <person name="Kosti I."/>
            <person name="LaButti K."/>
            <person name="Lindquist E.A."/>
            <person name="Lucas S."/>
            <person name="Salamov A.A."/>
            <person name="Bradshaw R.E."/>
            <person name="Ciuffetti L."/>
            <person name="Hamelin R.C."/>
            <person name="Kema G.H.J."/>
            <person name="Lawrence C."/>
            <person name="Scott J.A."/>
            <person name="Spatafora J.W."/>
            <person name="Turgeon B.G."/>
            <person name="de Wit P.J.G.M."/>
            <person name="Zhong S."/>
            <person name="Goodwin S.B."/>
            <person name="Grigoriev I.V."/>
        </authorList>
    </citation>
    <scope>NUCLEOTIDE SEQUENCE [LARGE SCALE GENOMIC DNA]</scope>
    <source>
        <strain evidence="5">28A</strain>
    </source>
</reference>